<dbReference type="RefSeq" id="WP_123532034.1">
    <property type="nucleotide sequence ID" value="NZ_MOBU01000006.1"/>
</dbReference>
<protein>
    <submittedName>
        <fullName evidence="1">Uncharacterized protein</fullName>
    </submittedName>
</protein>
<proteinExistence type="predicted"/>
<dbReference type="Proteomes" id="UP000285757">
    <property type="component" value="Unassembled WGS sequence"/>
</dbReference>
<name>A0A423LN45_PSEFL</name>
<evidence type="ECO:0000313" key="1">
    <source>
        <dbReference type="EMBL" id="RON69739.1"/>
    </source>
</evidence>
<organism evidence="1 2">
    <name type="scientific">Pseudomonas fluorescens</name>
    <dbReference type="NCBI Taxonomy" id="294"/>
    <lineage>
        <taxon>Bacteria</taxon>
        <taxon>Pseudomonadati</taxon>
        <taxon>Pseudomonadota</taxon>
        <taxon>Gammaproteobacteria</taxon>
        <taxon>Pseudomonadales</taxon>
        <taxon>Pseudomonadaceae</taxon>
        <taxon>Pseudomonas</taxon>
    </lineage>
</organism>
<reference evidence="1 2" key="1">
    <citation type="submission" date="2016-10" db="EMBL/GenBank/DDBJ databases">
        <title>Comparative genome analysis of multiple Pseudomonas spp. focuses on biocontrol and plant growth promoting traits.</title>
        <authorList>
            <person name="Tao X.-Y."/>
            <person name="Taylor C.G."/>
        </authorList>
    </citation>
    <scope>NUCLEOTIDE SEQUENCE [LARGE SCALE GENOMIC DNA]</scope>
    <source>
        <strain evidence="1 2">24D3</strain>
    </source>
</reference>
<dbReference type="AlphaFoldDB" id="A0A423LN45"/>
<sequence>MSIPTNEQAYAKLKELVEAIDDRDSQALLNDFGISSAVAEEIFESIDEYFPEGAKLSIAPEKTAFDSRKPRPFIDAYETDDKGLGLECILFANGEPGEAILHAEVAASDGKLSLSYKYIGS</sequence>
<gene>
    <name evidence="1" type="ORF">BK671_10040</name>
</gene>
<accession>A0A423LN45</accession>
<comment type="caution">
    <text evidence="1">The sequence shown here is derived from an EMBL/GenBank/DDBJ whole genome shotgun (WGS) entry which is preliminary data.</text>
</comment>
<dbReference type="EMBL" id="MOBU01000006">
    <property type="protein sequence ID" value="RON69739.1"/>
    <property type="molecule type" value="Genomic_DNA"/>
</dbReference>
<evidence type="ECO:0000313" key="2">
    <source>
        <dbReference type="Proteomes" id="UP000285757"/>
    </source>
</evidence>